<comment type="caution">
    <text evidence="2">The sequence shown here is derived from an EMBL/GenBank/DDBJ whole genome shotgun (WGS) entry which is preliminary data.</text>
</comment>
<evidence type="ECO:0000259" key="1">
    <source>
        <dbReference type="Pfam" id="PF13843"/>
    </source>
</evidence>
<dbReference type="OrthoDB" id="5920525at2759"/>
<dbReference type="InterPro" id="IPR029526">
    <property type="entry name" value="PGBD"/>
</dbReference>
<name>A0A0V1KKS1_9BILA</name>
<gene>
    <name evidence="2" type="ORF">T02_5718</name>
</gene>
<protein>
    <recommendedName>
        <fullName evidence="1">PiggyBac transposable element-derived protein domain-containing protein</fullName>
    </recommendedName>
</protein>
<keyword evidence="3" id="KW-1185">Reference proteome</keyword>
<dbReference type="PANTHER" id="PTHR47331">
    <property type="entry name" value="PHD-TYPE DOMAIN-CONTAINING PROTEIN"/>
    <property type="match status" value="1"/>
</dbReference>
<evidence type="ECO:0000313" key="2">
    <source>
        <dbReference type="EMBL" id="KRZ47746.1"/>
    </source>
</evidence>
<dbReference type="AlphaFoldDB" id="A0A0V1KKS1"/>
<dbReference type="EMBL" id="JYDW01000583">
    <property type="protein sequence ID" value="KRZ47746.1"/>
    <property type="molecule type" value="Genomic_DNA"/>
</dbReference>
<sequence length="549" mass="62954">MVVNRLFDAGAERSLVREDVAQELGLRGKKLSVTVHVFGSGSKDLQESLLVRFHLSPLSGEPKKPIKALTTKNLCDDMFQPLILLRSWPHLHDLILADKEEEDLTVHVVIGVDYFFSMLGSTIVRAGDDDPVAVETYLGWAICGTQPPSMPQTPTIPADKPTDIECDQLLRNFWELEAIKISSEKEQAQSGLAQDEFERNFSFDGVRYTVCLLWKRTGITLQNNYLVAQKRLSGPKEAEARSEKIKKFHQISRMIRFDDHSSRASRRSKDKLAAVRVIWNTWVKNLPKMYNPSENVTVDERLYPFKGRCQFRKYMPKKPANLLLKVKLRMEYANLHWQVVKWNSREEPRDASGSRHGKCLDEIPAKDLGPRDGSRLWKTLGIFWQREFDMSIFRPPERVAEFPDTKRGVLKALASVFDPLGCLAPYRERAKIIIQLLWQCGVAWDDPLPPETKAQWRTWKEELPDISRIVMERALVQVLRKTITRLELHGFADASAKAYGTVVYLRLAHSDGKRETRLVAVKSRDAPIKWLSLPRLQLMAAFLCARLLV</sequence>
<dbReference type="STRING" id="6335.A0A0V1KKS1"/>
<proteinExistence type="predicted"/>
<dbReference type="InterPro" id="IPR008042">
    <property type="entry name" value="Retrotrans_Pao"/>
</dbReference>
<organism evidence="2 3">
    <name type="scientific">Trichinella nativa</name>
    <dbReference type="NCBI Taxonomy" id="6335"/>
    <lineage>
        <taxon>Eukaryota</taxon>
        <taxon>Metazoa</taxon>
        <taxon>Ecdysozoa</taxon>
        <taxon>Nematoda</taxon>
        <taxon>Enoplea</taxon>
        <taxon>Dorylaimia</taxon>
        <taxon>Trichinellida</taxon>
        <taxon>Trichinellidae</taxon>
        <taxon>Trichinella</taxon>
    </lineage>
</organism>
<reference evidence="2 3" key="1">
    <citation type="submission" date="2015-05" db="EMBL/GenBank/DDBJ databases">
        <title>Evolution of Trichinella species and genotypes.</title>
        <authorList>
            <person name="Korhonen P.K."/>
            <person name="Edoardo P."/>
            <person name="Giuseppe L.R."/>
            <person name="Gasser R.B."/>
        </authorList>
    </citation>
    <scope>NUCLEOTIDE SEQUENCE [LARGE SCALE GENOMIC DNA]</scope>
    <source>
        <strain evidence="2">ISS10</strain>
    </source>
</reference>
<dbReference type="Pfam" id="PF05380">
    <property type="entry name" value="Peptidase_A17"/>
    <property type="match status" value="1"/>
</dbReference>
<evidence type="ECO:0000313" key="3">
    <source>
        <dbReference type="Proteomes" id="UP000054721"/>
    </source>
</evidence>
<dbReference type="Pfam" id="PF13843">
    <property type="entry name" value="DDE_Tnp_1_7"/>
    <property type="match status" value="1"/>
</dbReference>
<feature type="domain" description="PiggyBac transposable element-derived protein" evidence="1">
    <location>
        <begin position="246"/>
        <end position="333"/>
    </location>
</feature>
<accession>A0A0V1KKS1</accession>
<dbReference type="Proteomes" id="UP000054721">
    <property type="component" value="Unassembled WGS sequence"/>
</dbReference>